<protein>
    <submittedName>
        <fullName evidence="2">Uncharacterized protein</fullName>
    </submittedName>
</protein>
<proteinExistence type="predicted"/>
<keyword evidence="3" id="KW-1185">Reference proteome</keyword>
<feature type="non-terminal residue" evidence="2">
    <location>
        <position position="140"/>
    </location>
</feature>
<evidence type="ECO:0000256" key="1">
    <source>
        <dbReference type="SAM" id="MobiDB-lite"/>
    </source>
</evidence>
<accession>A0A8T2MVW6</accession>
<evidence type="ECO:0000313" key="3">
    <source>
        <dbReference type="Proteomes" id="UP000824540"/>
    </source>
</evidence>
<feature type="compositionally biased region" description="Polar residues" evidence="1">
    <location>
        <begin position="126"/>
        <end position="140"/>
    </location>
</feature>
<sequence length="140" mass="14495">PASPMEQIGKMRAQPYGAGGPYSQGQPGPPGPQQGSSYPGQGYGPPGPQRYPMTMQGRTPAGMGAMQYGQQMSGYGQQGGPSYYSQQAPHPHAGPQAPHPHAGPQAPHPHAGPQASPYPQPPLVQQGPQTPYPQTHGSQA</sequence>
<comment type="caution">
    <text evidence="2">The sequence shown here is derived from an EMBL/GenBank/DDBJ whole genome shotgun (WGS) entry which is preliminary data.</text>
</comment>
<gene>
    <name evidence="2" type="ORF">JZ751_015464</name>
</gene>
<name>A0A8T2MVW6_9TELE</name>
<reference evidence="2" key="1">
    <citation type="thesis" date="2021" institute="BYU ScholarsArchive" country="Provo, UT, USA">
        <title>Applications of and Algorithms for Genome Assembly and Genomic Analyses with an Emphasis on Marine Teleosts.</title>
        <authorList>
            <person name="Pickett B.D."/>
        </authorList>
    </citation>
    <scope>NUCLEOTIDE SEQUENCE</scope>
    <source>
        <strain evidence="2">HI-2016</strain>
    </source>
</reference>
<dbReference type="EMBL" id="JAFBMS010000247">
    <property type="protein sequence ID" value="KAG9332255.1"/>
    <property type="molecule type" value="Genomic_DNA"/>
</dbReference>
<feature type="compositionally biased region" description="Low complexity" evidence="1">
    <location>
        <begin position="60"/>
        <end position="115"/>
    </location>
</feature>
<organism evidence="2 3">
    <name type="scientific">Albula glossodonta</name>
    <name type="common">roundjaw bonefish</name>
    <dbReference type="NCBI Taxonomy" id="121402"/>
    <lineage>
        <taxon>Eukaryota</taxon>
        <taxon>Metazoa</taxon>
        <taxon>Chordata</taxon>
        <taxon>Craniata</taxon>
        <taxon>Vertebrata</taxon>
        <taxon>Euteleostomi</taxon>
        <taxon>Actinopterygii</taxon>
        <taxon>Neopterygii</taxon>
        <taxon>Teleostei</taxon>
        <taxon>Albuliformes</taxon>
        <taxon>Albulidae</taxon>
        <taxon>Albula</taxon>
    </lineage>
</organism>
<evidence type="ECO:0000313" key="2">
    <source>
        <dbReference type="EMBL" id="KAG9332255.1"/>
    </source>
</evidence>
<feature type="region of interest" description="Disordered" evidence="1">
    <location>
        <begin position="1"/>
        <end position="140"/>
    </location>
</feature>
<dbReference type="AlphaFoldDB" id="A0A8T2MVW6"/>
<feature type="non-terminal residue" evidence="2">
    <location>
        <position position="1"/>
    </location>
</feature>
<dbReference type="Proteomes" id="UP000824540">
    <property type="component" value="Unassembled WGS sequence"/>
</dbReference>